<protein>
    <submittedName>
        <fullName evidence="1">Uncharacterized protein</fullName>
    </submittedName>
</protein>
<sequence length="77" mass="8893">MLFWYRYFIKTYNLRKLNTEIVLINDECGFMGVLEVELENVKVPAENTTLRAPLFLLSRSTLTTSALSTRPTVTDFS</sequence>
<reference evidence="1" key="1">
    <citation type="submission" date="2021-04" db="EMBL/GenBank/DDBJ databases">
        <authorList>
            <person name="Chebbi M.A.C M."/>
        </authorList>
    </citation>
    <scope>NUCLEOTIDE SEQUENCE</scope>
</reference>
<evidence type="ECO:0000313" key="1">
    <source>
        <dbReference type="EMBL" id="CAG5106677.1"/>
    </source>
</evidence>
<dbReference type="Proteomes" id="UP000786811">
    <property type="component" value="Unassembled WGS sequence"/>
</dbReference>
<accession>A0A8J2HNQ7</accession>
<comment type="caution">
    <text evidence="1">The sequence shown here is derived from an EMBL/GenBank/DDBJ whole genome shotgun (WGS) entry which is preliminary data.</text>
</comment>
<organism evidence="1 2">
    <name type="scientific">Cotesia congregata</name>
    <name type="common">Parasitoid wasp</name>
    <name type="synonym">Apanteles congregatus</name>
    <dbReference type="NCBI Taxonomy" id="51543"/>
    <lineage>
        <taxon>Eukaryota</taxon>
        <taxon>Metazoa</taxon>
        <taxon>Ecdysozoa</taxon>
        <taxon>Arthropoda</taxon>
        <taxon>Hexapoda</taxon>
        <taxon>Insecta</taxon>
        <taxon>Pterygota</taxon>
        <taxon>Neoptera</taxon>
        <taxon>Endopterygota</taxon>
        <taxon>Hymenoptera</taxon>
        <taxon>Apocrita</taxon>
        <taxon>Ichneumonoidea</taxon>
        <taxon>Braconidae</taxon>
        <taxon>Microgastrinae</taxon>
        <taxon>Cotesia</taxon>
    </lineage>
</organism>
<keyword evidence="2" id="KW-1185">Reference proteome</keyword>
<evidence type="ECO:0000313" key="2">
    <source>
        <dbReference type="Proteomes" id="UP000786811"/>
    </source>
</evidence>
<proteinExistence type="predicted"/>
<dbReference type="EMBL" id="CAJNRD030001124">
    <property type="protein sequence ID" value="CAG5106677.1"/>
    <property type="molecule type" value="Genomic_DNA"/>
</dbReference>
<name>A0A8J2HNQ7_COTCN</name>
<dbReference type="AlphaFoldDB" id="A0A8J2HNQ7"/>
<gene>
    <name evidence="1" type="ORF">HICCMSTLAB_LOCUS12379</name>
</gene>